<dbReference type="PANTHER" id="PTHR31973">
    <property type="entry name" value="POLYPROTEIN, PUTATIVE-RELATED"/>
    <property type="match status" value="1"/>
</dbReference>
<evidence type="ECO:0000256" key="2">
    <source>
        <dbReference type="ARBA" id="ARBA00022771"/>
    </source>
</evidence>
<reference evidence="7 8" key="1">
    <citation type="journal article" date="2017" name="Nat. Commun.">
        <title>Genome assembly with in vitro proximity ligation data and whole-genome triplication in lettuce.</title>
        <authorList>
            <person name="Reyes-Chin-Wo S."/>
            <person name="Wang Z."/>
            <person name="Yang X."/>
            <person name="Kozik A."/>
            <person name="Arikit S."/>
            <person name="Song C."/>
            <person name="Xia L."/>
            <person name="Froenicke L."/>
            <person name="Lavelle D.O."/>
            <person name="Truco M.J."/>
            <person name="Xia R."/>
            <person name="Zhu S."/>
            <person name="Xu C."/>
            <person name="Xu H."/>
            <person name="Xu X."/>
            <person name="Cox K."/>
            <person name="Korf I."/>
            <person name="Meyers B.C."/>
            <person name="Michelmore R.W."/>
        </authorList>
    </citation>
    <scope>NUCLEOTIDE SEQUENCE [LARGE SCALE GENOMIC DNA]</scope>
    <source>
        <strain evidence="8">cv. Salinas</strain>
        <tissue evidence="7">Seedlings</tissue>
    </source>
</reference>
<evidence type="ECO:0000256" key="4">
    <source>
        <dbReference type="PROSITE-ProRule" id="PRU00325"/>
    </source>
</evidence>
<sequence>MASSQCPTDRNFIVVDFHYIRTFAPYPLVYFDPGRTSVAFEYEEFMEFLHKLTRRRSKDIYFCLTQESLSQGIHTLLNEGDYKEFLDLAYANERRMNVYVDHQNEPIFEWIDEEENEDKDYNCEEDEESVLLDIYFVDHKEDDVEYPFPANKTMGDRFLNKLCLRTVNVDDVDEDDEYVEPQYPVHVDRQPWNQMKPLLGMRFSNLDKLKNMLRTMQLLMGVIFDSEHTCSRLFKFGSIVTYKWIGKQFMSEIIEKPKMSVRKMKVKVSTTFNINVSNVVSDGWKEEFYHSTYVFIALYRLWGVTPCGYQKYEVGFNDASYRVDLIAKTCSCRIWQLTGITFLHGVAAISSLNQDAETYSKEAYLKCYNYSINPLNGSDMWQEVPYHKPLPPKRRRLPIRHSVIRMGTLIRCSVCKEPAHNKKKCPSKQQTNTSAPSSSRGSGAGPSPPATTVTTQPPPPPPEAAQQPPPLPASAA</sequence>
<organism evidence="7 8">
    <name type="scientific">Lactuca sativa</name>
    <name type="common">Garden lettuce</name>
    <dbReference type="NCBI Taxonomy" id="4236"/>
    <lineage>
        <taxon>Eukaryota</taxon>
        <taxon>Viridiplantae</taxon>
        <taxon>Streptophyta</taxon>
        <taxon>Embryophyta</taxon>
        <taxon>Tracheophyta</taxon>
        <taxon>Spermatophyta</taxon>
        <taxon>Magnoliopsida</taxon>
        <taxon>eudicotyledons</taxon>
        <taxon>Gunneridae</taxon>
        <taxon>Pentapetalae</taxon>
        <taxon>asterids</taxon>
        <taxon>campanulids</taxon>
        <taxon>Asterales</taxon>
        <taxon>Asteraceae</taxon>
        <taxon>Cichorioideae</taxon>
        <taxon>Cichorieae</taxon>
        <taxon>Lactucinae</taxon>
        <taxon>Lactuca</taxon>
    </lineage>
</organism>
<keyword evidence="3" id="KW-0862">Zinc</keyword>
<feature type="region of interest" description="Disordered" evidence="5">
    <location>
        <begin position="420"/>
        <end position="476"/>
    </location>
</feature>
<dbReference type="InterPro" id="IPR006564">
    <property type="entry name" value="Znf_PMZ"/>
</dbReference>
<name>A0A9R1XS29_LACSA</name>
<keyword evidence="1" id="KW-0479">Metal-binding</keyword>
<protein>
    <recommendedName>
        <fullName evidence="6">SWIM-type domain-containing protein</fullName>
    </recommendedName>
</protein>
<dbReference type="AlphaFoldDB" id="A0A9R1XS29"/>
<keyword evidence="8" id="KW-1185">Reference proteome</keyword>
<dbReference type="EMBL" id="NBSK02000003">
    <property type="protein sequence ID" value="KAJ0217337.1"/>
    <property type="molecule type" value="Genomic_DNA"/>
</dbReference>
<comment type="caution">
    <text evidence="7">The sequence shown here is derived from an EMBL/GenBank/DDBJ whole genome shotgun (WGS) entry which is preliminary data.</text>
</comment>
<dbReference type="Proteomes" id="UP000235145">
    <property type="component" value="Unassembled WGS sequence"/>
</dbReference>
<accession>A0A9R1XS29</accession>
<feature type="compositionally biased region" description="Pro residues" evidence="5">
    <location>
        <begin position="456"/>
        <end position="476"/>
    </location>
</feature>
<dbReference type="PROSITE" id="PS50966">
    <property type="entry name" value="ZF_SWIM"/>
    <property type="match status" value="1"/>
</dbReference>
<dbReference type="PANTHER" id="PTHR31973:SF189">
    <property type="entry name" value="TRANSPOSASE, MUDR, PLANT, MULE TRANSPOSASE DOMAIN PROTEIN-RELATED"/>
    <property type="match status" value="1"/>
</dbReference>
<dbReference type="SMART" id="SM00575">
    <property type="entry name" value="ZnF_PMZ"/>
    <property type="match status" value="1"/>
</dbReference>
<dbReference type="GO" id="GO:0008270">
    <property type="term" value="F:zinc ion binding"/>
    <property type="evidence" value="ECO:0007669"/>
    <property type="project" value="UniProtKB-KW"/>
</dbReference>
<evidence type="ECO:0000313" key="7">
    <source>
        <dbReference type="EMBL" id="KAJ0217337.1"/>
    </source>
</evidence>
<proteinExistence type="predicted"/>
<keyword evidence="2 4" id="KW-0863">Zinc-finger</keyword>
<evidence type="ECO:0000256" key="5">
    <source>
        <dbReference type="SAM" id="MobiDB-lite"/>
    </source>
</evidence>
<evidence type="ECO:0000256" key="3">
    <source>
        <dbReference type="ARBA" id="ARBA00022833"/>
    </source>
</evidence>
<gene>
    <name evidence="7" type="ORF">LSAT_V11C300130830</name>
</gene>
<dbReference type="InterPro" id="IPR007527">
    <property type="entry name" value="Znf_SWIM"/>
</dbReference>
<evidence type="ECO:0000313" key="8">
    <source>
        <dbReference type="Proteomes" id="UP000235145"/>
    </source>
</evidence>
<evidence type="ECO:0000259" key="6">
    <source>
        <dbReference type="PROSITE" id="PS50966"/>
    </source>
</evidence>
<evidence type="ECO:0000256" key="1">
    <source>
        <dbReference type="ARBA" id="ARBA00022723"/>
    </source>
</evidence>
<feature type="domain" description="SWIM-type" evidence="6">
    <location>
        <begin position="321"/>
        <end position="353"/>
    </location>
</feature>